<keyword evidence="4" id="KW-0346">Stress response</keyword>
<comment type="caution">
    <text evidence="4">The sequence shown here is derived from an EMBL/GenBank/DDBJ whole genome shotgun (WGS) entry which is preliminary data.</text>
</comment>
<comment type="similarity">
    <text evidence="1 2">Belongs to the small heat shock protein (HSP20) family.</text>
</comment>
<evidence type="ECO:0000313" key="4">
    <source>
        <dbReference type="EMBL" id="KUK46130.1"/>
    </source>
</evidence>
<dbReference type="PATRIC" id="fig|167964.4.peg.792"/>
<gene>
    <name evidence="4" type="ORF">XD73_0992</name>
</gene>
<dbReference type="SUPFAM" id="SSF49764">
    <property type="entry name" value="HSP20-like chaperones"/>
    <property type="match status" value="1"/>
</dbReference>
<evidence type="ECO:0000259" key="3">
    <source>
        <dbReference type="PROSITE" id="PS01031"/>
    </source>
</evidence>
<dbReference type="PROSITE" id="PS01031">
    <property type="entry name" value="SHSP"/>
    <property type="match status" value="1"/>
</dbReference>
<evidence type="ECO:0000256" key="2">
    <source>
        <dbReference type="RuleBase" id="RU003616"/>
    </source>
</evidence>
<dbReference type="Gene3D" id="2.60.40.790">
    <property type="match status" value="1"/>
</dbReference>
<feature type="domain" description="SHSP" evidence="3">
    <location>
        <begin position="28"/>
        <end position="139"/>
    </location>
</feature>
<proteinExistence type="inferred from homology"/>
<reference evidence="4 5" key="1">
    <citation type="journal article" date="2015" name="MBio">
        <title>Genome-Resolved Metagenomic Analysis Reveals Roles for Candidate Phyla and Other Microbial Community Members in Biogeochemical Transformations in Oil Reservoirs.</title>
        <authorList>
            <person name="Hu P."/>
            <person name="Tom L."/>
            <person name="Singh A."/>
            <person name="Thomas B.C."/>
            <person name="Baker B.J."/>
            <person name="Piceno Y.M."/>
            <person name="Andersen G.L."/>
            <person name="Banfield J.F."/>
        </authorList>
    </citation>
    <scope>NUCLEOTIDE SEQUENCE [LARGE SCALE GENOMIC DNA]</scope>
    <source>
        <strain evidence="4">46_16</strain>
    </source>
</reference>
<evidence type="ECO:0000256" key="1">
    <source>
        <dbReference type="PROSITE-ProRule" id="PRU00285"/>
    </source>
</evidence>
<dbReference type="InterPro" id="IPR031107">
    <property type="entry name" value="Small_HSP"/>
</dbReference>
<dbReference type="InterPro" id="IPR002068">
    <property type="entry name" value="A-crystallin/Hsp20_dom"/>
</dbReference>
<protein>
    <submittedName>
        <fullName evidence="4">Heat shock protein Hsp20</fullName>
    </submittedName>
</protein>
<name>A0A101FXB0_9CHLR</name>
<accession>A0A101FXB0</accession>
<dbReference type="PANTHER" id="PTHR11527">
    <property type="entry name" value="HEAT-SHOCK PROTEIN 20 FAMILY MEMBER"/>
    <property type="match status" value="1"/>
</dbReference>
<evidence type="ECO:0000313" key="5">
    <source>
        <dbReference type="Proteomes" id="UP000064249"/>
    </source>
</evidence>
<dbReference type="Pfam" id="PF00011">
    <property type="entry name" value="HSP20"/>
    <property type="match status" value="1"/>
</dbReference>
<organism evidence="4 5">
    <name type="scientific">Anaerolinea thermophila</name>
    <dbReference type="NCBI Taxonomy" id="167964"/>
    <lineage>
        <taxon>Bacteria</taxon>
        <taxon>Bacillati</taxon>
        <taxon>Chloroflexota</taxon>
        <taxon>Anaerolineae</taxon>
        <taxon>Anaerolineales</taxon>
        <taxon>Anaerolineaceae</taxon>
        <taxon>Anaerolinea</taxon>
    </lineage>
</organism>
<dbReference type="CDD" id="cd06464">
    <property type="entry name" value="ACD_sHsps-like"/>
    <property type="match status" value="1"/>
</dbReference>
<dbReference type="EMBL" id="LGFU01000067">
    <property type="protein sequence ID" value="KUK46130.1"/>
    <property type="molecule type" value="Genomic_DNA"/>
</dbReference>
<dbReference type="InterPro" id="IPR008978">
    <property type="entry name" value="HSP20-like_chaperone"/>
</dbReference>
<dbReference type="AlphaFoldDB" id="A0A101FXB0"/>
<dbReference type="Proteomes" id="UP000064249">
    <property type="component" value="Unassembled WGS sequence"/>
</dbReference>
<sequence length="140" mass="15693">MSYYVYSPFGRAARLRRMQDFFDDEMPYKENEVIVPIDVRAEDDDFIVTALVPGLKADDLNIQVINETITLSGELQFGAEEDANYIHKECPSGKFHRTITLPSTLNASKADANIENGVLTLRVPKAEEAKPKTIKVSVSK</sequence>